<gene>
    <name evidence="18" type="primary">feoB</name>
    <name evidence="18" type="ORF">CVV64_08515</name>
</gene>
<feature type="transmembrane region" description="Helical" evidence="16">
    <location>
        <begin position="614"/>
        <end position="633"/>
    </location>
</feature>
<evidence type="ECO:0000256" key="4">
    <source>
        <dbReference type="ARBA" id="ARBA00022496"/>
    </source>
</evidence>
<dbReference type="InterPro" id="IPR030389">
    <property type="entry name" value="G_FEOB_dom"/>
</dbReference>
<evidence type="ECO:0000256" key="9">
    <source>
        <dbReference type="ARBA" id="ARBA00023004"/>
    </source>
</evidence>
<keyword evidence="7 14" id="KW-0547">Nucleotide-binding</keyword>
<feature type="binding site" evidence="15">
    <location>
        <position position="114"/>
    </location>
    <ligand>
        <name>Mg(2+)</name>
        <dbReference type="ChEBI" id="CHEBI:18420"/>
        <label>2</label>
    </ligand>
</feature>
<comment type="function">
    <text evidence="16">Probable transporter of a GTP-driven Fe(2+) uptake system.</text>
</comment>
<feature type="binding site" evidence="14">
    <location>
        <begin position="234"/>
        <end position="236"/>
    </location>
    <ligand>
        <name>GTP</name>
        <dbReference type="ChEBI" id="CHEBI:37565"/>
        <label>1</label>
    </ligand>
</feature>
<dbReference type="NCBIfam" id="TIGR00437">
    <property type="entry name" value="feoB"/>
    <property type="match status" value="1"/>
</dbReference>
<dbReference type="Pfam" id="PF07670">
    <property type="entry name" value="Gate"/>
    <property type="match status" value="2"/>
</dbReference>
<dbReference type="PANTHER" id="PTHR43185">
    <property type="entry name" value="FERROUS IRON TRANSPORT PROTEIN B"/>
    <property type="match status" value="1"/>
</dbReference>
<feature type="binding site" evidence="14">
    <location>
        <begin position="145"/>
        <end position="148"/>
    </location>
    <ligand>
        <name>GTP</name>
        <dbReference type="ChEBI" id="CHEBI:37565"/>
        <label>1</label>
    </ligand>
</feature>
<feature type="binding site" evidence="14">
    <location>
        <begin position="205"/>
        <end position="208"/>
    </location>
    <ligand>
        <name>GTP</name>
        <dbReference type="ChEBI" id="CHEBI:37565"/>
        <label>1</label>
    </ligand>
</feature>
<evidence type="ECO:0000256" key="11">
    <source>
        <dbReference type="ARBA" id="ARBA00023134"/>
    </source>
</evidence>
<dbReference type="Proteomes" id="UP000233256">
    <property type="component" value="Unassembled WGS sequence"/>
</dbReference>
<keyword evidence="9 16" id="KW-0408">Iron</keyword>
<dbReference type="SUPFAM" id="SSF52540">
    <property type="entry name" value="P-loop containing nucleoside triphosphate hydrolases"/>
    <property type="match status" value="1"/>
</dbReference>
<dbReference type="CDD" id="cd01879">
    <property type="entry name" value="FeoB"/>
    <property type="match status" value="1"/>
</dbReference>
<feature type="transmembrane region" description="Helical" evidence="16">
    <location>
        <begin position="520"/>
        <end position="546"/>
    </location>
</feature>
<dbReference type="Gene3D" id="2.30.30.90">
    <property type="match status" value="1"/>
</dbReference>
<feature type="transmembrane region" description="Helical" evidence="16">
    <location>
        <begin position="724"/>
        <end position="747"/>
    </location>
</feature>
<comment type="similarity">
    <text evidence="16">Belongs to the TRAFAC class TrmE-Era-EngA-EngB-Septin-like GTPase superfamily. FeoB GTPase (TC 9.A.8) family.</text>
</comment>
<dbReference type="GO" id="GO:0015093">
    <property type="term" value="F:ferrous iron transmembrane transporter activity"/>
    <property type="evidence" value="ECO:0007669"/>
    <property type="project" value="UniProtKB-UniRule"/>
</dbReference>
<dbReference type="SMART" id="SM00899">
    <property type="entry name" value="FeoA"/>
    <property type="match status" value="1"/>
</dbReference>
<dbReference type="InterPro" id="IPR003373">
    <property type="entry name" value="Fe2_transport_prot-B"/>
</dbReference>
<keyword evidence="2 16" id="KW-0813">Transport</keyword>
<feature type="transmembrane region" description="Helical" evidence="16">
    <location>
        <begin position="753"/>
        <end position="775"/>
    </location>
</feature>
<evidence type="ECO:0000256" key="1">
    <source>
        <dbReference type="ARBA" id="ARBA00004429"/>
    </source>
</evidence>
<evidence type="ECO:0000256" key="6">
    <source>
        <dbReference type="ARBA" id="ARBA00022692"/>
    </source>
</evidence>
<dbReference type="Pfam" id="PF17910">
    <property type="entry name" value="FeoB_Cyto"/>
    <property type="match status" value="1"/>
</dbReference>
<keyword evidence="6 16" id="KW-0812">Transmembrane</keyword>
<reference evidence="18 19" key="1">
    <citation type="journal article" date="2017" name="ISME J.">
        <title>Potential for microbial H2 and metal transformations associated with novel bacteria and archaea in deep terrestrial subsurface sediments.</title>
        <authorList>
            <person name="Hernsdorf A.W."/>
            <person name="Amano Y."/>
            <person name="Miyakawa K."/>
            <person name="Ise K."/>
            <person name="Suzuki Y."/>
            <person name="Anantharaman K."/>
            <person name="Probst A."/>
            <person name="Burstein D."/>
            <person name="Thomas B.C."/>
            <person name="Banfield J.F."/>
        </authorList>
    </citation>
    <scope>NUCLEOTIDE SEQUENCE [LARGE SCALE GENOMIC DNA]</scope>
    <source>
        <strain evidence="18">HGW-Wallbacteria-1</strain>
    </source>
</reference>
<evidence type="ECO:0000256" key="5">
    <source>
        <dbReference type="ARBA" id="ARBA00022519"/>
    </source>
</evidence>
<dbReference type="InterPro" id="IPR027417">
    <property type="entry name" value="P-loop_NTPase"/>
</dbReference>
<dbReference type="InterPro" id="IPR011642">
    <property type="entry name" value="Gate_dom"/>
</dbReference>
<dbReference type="GO" id="GO:0005525">
    <property type="term" value="F:GTP binding"/>
    <property type="evidence" value="ECO:0007669"/>
    <property type="project" value="UniProtKB-KW"/>
</dbReference>
<feature type="binding site" evidence="14">
    <location>
        <begin position="99"/>
        <end position="106"/>
    </location>
    <ligand>
        <name>GTP</name>
        <dbReference type="ChEBI" id="CHEBI:37565"/>
        <label>1</label>
    </ligand>
</feature>
<evidence type="ECO:0000256" key="13">
    <source>
        <dbReference type="NCBIfam" id="TIGR00437"/>
    </source>
</evidence>
<dbReference type="GO" id="GO:0046914">
    <property type="term" value="F:transition metal ion binding"/>
    <property type="evidence" value="ECO:0007669"/>
    <property type="project" value="InterPro"/>
</dbReference>
<feature type="transmembrane region" description="Helical" evidence="16">
    <location>
        <begin position="486"/>
        <end position="508"/>
    </location>
</feature>
<dbReference type="EMBL" id="PGXC01000005">
    <property type="protein sequence ID" value="PKK90397.1"/>
    <property type="molecule type" value="Genomic_DNA"/>
</dbReference>
<dbReference type="SUPFAM" id="SSF50037">
    <property type="entry name" value="C-terminal domain of transcriptional repressors"/>
    <property type="match status" value="1"/>
</dbReference>
<evidence type="ECO:0000256" key="7">
    <source>
        <dbReference type="ARBA" id="ARBA00022741"/>
    </source>
</evidence>
<feature type="transmembrane region" description="Helical" evidence="16">
    <location>
        <begin position="679"/>
        <end position="703"/>
    </location>
</feature>
<dbReference type="Pfam" id="PF04023">
    <property type="entry name" value="FeoA"/>
    <property type="match status" value="1"/>
</dbReference>
<sequence>MRIKMNRKLSTFKPSEKGIVTRILGTGEARRRLMDVGVNRGCPVEVIRVAPMGDPIEISIGTMRLSLRRSEAELIVVAPEKNLPGHRKADAPPVIALAGNPNCGKTATFNQLCGANQRVGNWPGVTVERVEGTLTNSSLNARIIDLPGIYSLTPYSEDEMISRRFLLGENPDLIVNVVDSTNLERSLCLTLQLMELEIPMILAMNLQDEAEKEGITIDFNGLSKLLGIPVIPCVATGPRGIENLRRAIDRNFSEVSTDKPGCKVIYSRNLERILTEISEMMGRDQEISHKINPRWLAVKLLEGDDHVFRLLHERTIWLTLEPVIHRAQNEVMGFYDGESETYVADERLSFIRGCIRECVKTRKRHPSDTGRYSTSDALDNFLLHRFVGLPIFIAVLATVFGLTFTIGQFPSHWLELFFEWLKTLASLHISSPMAQSVVVDGVLSGVGGVVVFLPNILILFICLSFLEDCGYMSRITFLLDSFMHRIGLHGRSFLPMIMGFGCSVPALLSCRTLKNRGDRLTTMLVIPLMSCGARFPVYILLASIFFGTMSGWKAAALTMGVYLFGVLLALIMAFIFKKSLFSGLSEPFVMELPPYRFPTLRSVLMTGLHSCVMYLKKAGTVILGAAIVMWFLLNFPNQPHLNGEMSPEIAQNRIESSYAGMLGKFMEPAIRPLGFDWRIGLSLISGLAAKEVVVSTMGVIYASGSDSPESLRETLARRKDFTPLTALTMMIFVLIYIPCLSTVAVFHREAGQFRWTALLLTYTTLLAWIISFGCYRTGLLLGM</sequence>
<dbReference type="PANTHER" id="PTHR43185:SF1">
    <property type="entry name" value="FE(2+) TRANSPORTER FEOB"/>
    <property type="match status" value="1"/>
</dbReference>
<comment type="caution">
    <text evidence="18">The sequence shown here is derived from an EMBL/GenBank/DDBJ whole genome shotgun (WGS) entry which is preliminary data.</text>
</comment>
<dbReference type="FunFam" id="3.40.50.300:FF:000426">
    <property type="entry name" value="Ferrous iron transport protein B"/>
    <property type="match status" value="1"/>
</dbReference>
<evidence type="ECO:0000256" key="16">
    <source>
        <dbReference type="RuleBase" id="RU362098"/>
    </source>
</evidence>
<feature type="transmembrane region" description="Helical" evidence="16">
    <location>
        <begin position="552"/>
        <end position="576"/>
    </location>
</feature>
<keyword evidence="15" id="KW-0479">Metal-binding</keyword>
<evidence type="ECO:0000256" key="3">
    <source>
        <dbReference type="ARBA" id="ARBA00022475"/>
    </source>
</evidence>
<evidence type="ECO:0000259" key="17">
    <source>
        <dbReference type="PROSITE" id="PS51711"/>
    </source>
</evidence>
<dbReference type="PROSITE" id="PS51711">
    <property type="entry name" value="G_FEOB"/>
    <property type="match status" value="1"/>
</dbReference>
<organism evidence="18 19">
    <name type="scientific">Candidatus Wallbacteria bacterium HGW-Wallbacteria-1</name>
    <dbReference type="NCBI Taxonomy" id="2013854"/>
    <lineage>
        <taxon>Bacteria</taxon>
        <taxon>Candidatus Walliibacteriota</taxon>
    </lineage>
</organism>
<dbReference type="InterPro" id="IPR011640">
    <property type="entry name" value="Fe2_transport_prot_B_C"/>
</dbReference>
<keyword evidence="4 16" id="KW-0410">Iron transport</keyword>
<feature type="domain" description="FeoB-type G" evidence="17">
    <location>
        <begin position="92"/>
        <end position="254"/>
    </location>
</feature>
<dbReference type="InterPro" id="IPR041069">
    <property type="entry name" value="FeoB_Cyto"/>
</dbReference>
<dbReference type="Pfam" id="PF07664">
    <property type="entry name" value="FeoB_C"/>
    <property type="match status" value="1"/>
</dbReference>
<protein>
    <recommendedName>
        <fullName evidence="13 16">Ferrous iron transport protein B</fullName>
    </recommendedName>
</protein>
<evidence type="ECO:0000256" key="2">
    <source>
        <dbReference type="ARBA" id="ARBA00022448"/>
    </source>
</evidence>
<dbReference type="InterPro" id="IPR008988">
    <property type="entry name" value="Transcriptional_repressor_C"/>
</dbReference>
<keyword evidence="12 16" id="KW-0472">Membrane</keyword>
<dbReference type="InterPro" id="IPR050860">
    <property type="entry name" value="FeoB_GTPase"/>
</dbReference>
<keyword evidence="3" id="KW-1003">Cell membrane</keyword>
<evidence type="ECO:0000256" key="12">
    <source>
        <dbReference type="ARBA" id="ARBA00023136"/>
    </source>
</evidence>
<feature type="transmembrane region" description="Helical" evidence="16">
    <location>
        <begin position="442"/>
        <end position="466"/>
    </location>
</feature>
<name>A0A2N1PPY4_9BACT</name>
<keyword evidence="11 14" id="KW-0342">GTP-binding</keyword>
<evidence type="ECO:0000256" key="15">
    <source>
        <dbReference type="PIRSR" id="PIRSR603373-2"/>
    </source>
</evidence>
<dbReference type="Pfam" id="PF02421">
    <property type="entry name" value="FeoB_N"/>
    <property type="match status" value="1"/>
</dbReference>
<dbReference type="Gene3D" id="3.40.50.300">
    <property type="entry name" value="P-loop containing nucleotide triphosphate hydrolases"/>
    <property type="match status" value="1"/>
</dbReference>
<keyword evidence="10" id="KW-0406">Ion transport</keyword>
<keyword evidence="8 16" id="KW-1133">Transmembrane helix</keyword>
<keyword evidence="15" id="KW-0460">Magnesium</keyword>
<evidence type="ECO:0000256" key="14">
    <source>
        <dbReference type="PIRSR" id="PIRSR603373-1"/>
    </source>
</evidence>
<evidence type="ECO:0000313" key="19">
    <source>
        <dbReference type="Proteomes" id="UP000233256"/>
    </source>
</evidence>
<keyword evidence="5" id="KW-0997">Cell inner membrane</keyword>
<feature type="binding site" evidence="15">
    <location>
        <position position="110"/>
    </location>
    <ligand>
        <name>Mg(2+)</name>
        <dbReference type="ChEBI" id="CHEBI:18420"/>
        <label>2</label>
    </ligand>
</feature>
<evidence type="ECO:0000256" key="8">
    <source>
        <dbReference type="ARBA" id="ARBA00022989"/>
    </source>
</evidence>
<dbReference type="InterPro" id="IPR038157">
    <property type="entry name" value="FeoA_core_dom"/>
</dbReference>
<dbReference type="InterPro" id="IPR007167">
    <property type="entry name" value="Fe-transptr_FeoA-like"/>
</dbReference>
<comment type="subcellular location">
    <subcellularLocation>
        <location evidence="1 16">Cell inner membrane</location>
        <topology evidence="1 16">Multi-pass membrane protein</topology>
    </subcellularLocation>
</comment>
<accession>A0A2N1PPY4</accession>
<dbReference type="AlphaFoldDB" id="A0A2N1PPY4"/>
<dbReference type="GO" id="GO:0005886">
    <property type="term" value="C:plasma membrane"/>
    <property type="evidence" value="ECO:0007669"/>
    <property type="project" value="UniProtKB-SubCell"/>
</dbReference>
<proteinExistence type="inferred from homology"/>
<evidence type="ECO:0000313" key="18">
    <source>
        <dbReference type="EMBL" id="PKK90397.1"/>
    </source>
</evidence>
<dbReference type="Gene3D" id="1.10.287.1770">
    <property type="match status" value="1"/>
</dbReference>
<evidence type="ECO:0000256" key="10">
    <source>
        <dbReference type="ARBA" id="ARBA00023065"/>
    </source>
</evidence>
<feature type="transmembrane region" description="Helical" evidence="16">
    <location>
        <begin position="386"/>
        <end position="406"/>
    </location>
</feature>
<feature type="binding site" evidence="14">
    <location>
        <begin position="124"/>
        <end position="128"/>
    </location>
    <ligand>
        <name>GTP</name>
        <dbReference type="ChEBI" id="CHEBI:37565"/>
        <label>1</label>
    </ligand>
</feature>